<organism evidence="7 8">
    <name type="scientific">Corallococcus caeni</name>
    <dbReference type="NCBI Taxonomy" id="3082388"/>
    <lineage>
        <taxon>Bacteria</taxon>
        <taxon>Pseudomonadati</taxon>
        <taxon>Myxococcota</taxon>
        <taxon>Myxococcia</taxon>
        <taxon>Myxococcales</taxon>
        <taxon>Cystobacterineae</taxon>
        <taxon>Myxococcaceae</taxon>
        <taxon>Corallococcus</taxon>
    </lineage>
</organism>
<dbReference type="Pfam" id="PF22277">
    <property type="entry name" value="EncFtn-like"/>
    <property type="match status" value="1"/>
</dbReference>
<keyword evidence="3" id="KW-0408">Iron</keyword>
<keyword evidence="8" id="KW-1185">Reference proteome</keyword>
<reference evidence="7 8" key="1">
    <citation type="journal article" date="2024" name="Arch. Microbiol.">
        <title>Corallococcus caeni sp. nov., a novel myxobacterium isolated from activated sludge.</title>
        <authorList>
            <person name="Tomita S."/>
            <person name="Nakai R."/>
            <person name="Kuroda K."/>
            <person name="Kurashita H."/>
            <person name="Hatamoto M."/>
            <person name="Yamaguchi T."/>
            <person name="Narihiro T."/>
        </authorList>
    </citation>
    <scope>NUCLEOTIDE SEQUENCE [LARGE SCALE GENOMIC DNA]</scope>
    <source>
        <strain evidence="7 8">NO1</strain>
    </source>
</reference>
<evidence type="ECO:0000313" key="7">
    <source>
        <dbReference type="EMBL" id="GMU10255.1"/>
    </source>
</evidence>
<dbReference type="EMBL" id="BTTX01000007">
    <property type="protein sequence ID" value="GMU10255.1"/>
    <property type="molecule type" value="Genomic_DNA"/>
</dbReference>
<accession>A0ABQ6R1R3</accession>
<dbReference type="SUPFAM" id="SSF47240">
    <property type="entry name" value="Ferritin-like"/>
    <property type="match status" value="1"/>
</dbReference>
<dbReference type="PANTHER" id="PTHR37165:SF1">
    <property type="entry name" value="TYPE 1 ENCAPSULIN SHELL PROTEIN"/>
    <property type="match status" value="1"/>
</dbReference>
<evidence type="ECO:0008006" key="9">
    <source>
        <dbReference type="Google" id="ProtNLM"/>
    </source>
</evidence>
<proteinExistence type="predicted"/>
<name>A0ABQ6R1R3_9BACT</name>
<comment type="subcellular location">
    <subcellularLocation>
        <location evidence="4">Encapsulin nanocompartment</location>
    </subcellularLocation>
</comment>
<evidence type="ECO:0000256" key="1">
    <source>
        <dbReference type="ARBA" id="ARBA00022434"/>
    </source>
</evidence>
<dbReference type="Proteomes" id="UP001342631">
    <property type="component" value="Unassembled WGS sequence"/>
</dbReference>
<dbReference type="Gene3D" id="6.10.140.1960">
    <property type="match status" value="1"/>
</dbReference>
<evidence type="ECO:0000256" key="4">
    <source>
        <dbReference type="ARBA" id="ARBA00033738"/>
    </source>
</evidence>
<keyword evidence="2" id="KW-0479">Metal-binding</keyword>
<dbReference type="PANTHER" id="PTHR37165">
    <property type="entry name" value="PEPTIDASE U56 FAMILY"/>
    <property type="match status" value="1"/>
</dbReference>
<evidence type="ECO:0000313" key="8">
    <source>
        <dbReference type="Proteomes" id="UP001342631"/>
    </source>
</evidence>
<evidence type="ECO:0000256" key="2">
    <source>
        <dbReference type="ARBA" id="ARBA00022723"/>
    </source>
</evidence>
<dbReference type="InterPro" id="IPR051429">
    <property type="entry name" value="Encapsulin_nc"/>
</dbReference>
<protein>
    <recommendedName>
        <fullName evidence="9">Ferritin</fullName>
    </recommendedName>
</protein>
<sequence length="144" mass="15978">MPARLLGTLPVAEALMPQTNPFHSLVPRKLTDSELARSIRLNIEAELDAINLYAAHLDATDNEEAKAILRHVMDEEREHAALFWQLIARLDPEQAQHDREASQKYRLITTGASHEEVEAVGEGGGAEPAEVELPKRLTVGSLRK</sequence>
<feature type="region of interest" description="Disordered" evidence="6">
    <location>
        <begin position="117"/>
        <end position="144"/>
    </location>
</feature>
<comment type="caution">
    <text evidence="7">The sequence shown here is derived from an EMBL/GenBank/DDBJ whole genome shotgun (WGS) entry which is preliminary data.</text>
</comment>
<evidence type="ECO:0000256" key="6">
    <source>
        <dbReference type="SAM" id="MobiDB-lite"/>
    </source>
</evidence>
<dbReference type="InterPro" id="IPR054581">
    <property type="entry name" value="EncFtn-like"/>
</dbReference>
<dbReference type="InterPro" id="IPR009078">
    <property type="entry name" value="Ferritin-like_SF"/>
</dbReference>
<evidence type="ECO:0000256" key="3">
    <source>
        <dbReference type="ARBA" id="ARBA00023004"/>
    </source>
</evidence>
<gene>
    <name evidence="7" type="ORF">ASNO1_65090</name>
</gene>
<keyword evidence="5" id="KW-1284">Encapsulin nanocompartment</keyword>
<evidence type="ECO:0000256" key="5">
    <source>
        <dbReference type="ARBA" id="ARBA00033787"/>
    </source>
</evidence>
<keyword evidence="1" id="KW-0409">Iron storage</keyword>